<dbReference type="GO" id="GO:0016987">
    <property type="term" value="F:sigma factor activity"/>
    <property type="evidence" value="ECO:0007669"/>
    <property type="project" value="UniProtKB-KW"/>
</dbReference>
<dbReference type="Pfam" id="PF08281">
    <property type="entry name" value="Sigma70_r4_2"/>
    <property type="match status" value="1"/>
</dbReference>
<organism evidence="7 8">
    <name type="scientific">Paenibacillus azoreducens</name>
    <dbReference type="NCBI Taxonomy" id="116718"/>
    <lineage>
        <taxon>Bacteria</taxon>
        <taxon>Bacillati</taxon>
        <taxon>Bacillota</taxon>
        <taxon>Bacilli</taxon>
        <taxon>Bacillales</taxon>
        <taxon>Paenibacillaceae</taxon>
        <taxon>Paenibacillus</taxon>
    </lineage>
</organism>
<dbReference type="InterPro" id="IPR036388">
    <property type="entry name" value="WH-like_DNA-bd_sf"/>
</dbReference>
<dbReference type="PANTHER" id="PTHR43133">
    <property type="entry name" value="RNA POLYMERASE ECF-TYPE SIGMA FACTO"/>
    <property type="match status" value="1"/>
</dbReference>
<evidence type="ECO:0000259" key="5">
    <source>
        <dbReference type="Pfam" id="PF04542"/>
    </source>
</evidence>
<sequence>MGVNQLNQSAAKLTEQQFSERMEICKEKLYRFAYCYVKNEQEALEIVSEAAYKAYLSFEKLKNPEYFETWVSRIVINCAMDHIKRKQKYTYMEDSAIEYASKEDSVSLEEKMDLYEALDRLMPEDKSFIILKYFEDQRFKDMAEVLSLPENTVKTRLYRILDKLKKHLIKEEVDAQ</sequence>
<dbReference type="InterPro" id="IPR013324">
    <property type="entry name" value="RNA_pol_sigma_r3/r4-like"/>
</dbReference>
<evidence type="ECO:0000259" key="6">
    <source>
        <dbReference type="Pfam" id="PF08281"/>
    </source>
</evidence>
<dbReference type="NCBIfam" id="TIGR02937">
    <property type="entry name" value="sigma70-ECF"/>
    <property type="match status" value="1"/>
</dbReference>
<evidence type="ECO:0000256" key="4">
    <source>
        <dbReference type="ARBA" id="ARBA00023163"/>
    </source>
</evidence>
<name>A0A920CRR9_9BACL</name>
<dbReference type="InterPro" id="IPR039425">
    <property type="entry name" value="RNA_pol_sigma-70-like"/>
</dbReference>
<dbReference type="AlphaFoldDB" id="A0A920CRR9"/>
<gene>
    <name evidence="7" type="ORF">J34TS1_33000</name>
</gene>
<dbReference type="RefSeq" id="WP_212979171.1">
    <property type="nucleotide sequence ID" value="NZ_AP025343.1"/>
</dbReference>
<evidence type="ECO:0000313" key="8">
    <source>
        <dbReference type="Proteomes" id="UP000682811"/>
    </source>
</evidence>
<proteinExistence type="inferred from homology"/>
<feature type="domain" description="RNA polymerase sigma factor 70 region 4 type 2" evidence="6">
    <location>
        <begin position="112"/>
        <end position="164"/>
    </location>
</feature>
<dbReference type="SUPFAM" id="SSF88659">
    <property type="entry name" value="Sigma3 and sigma4 domains of RNA polymerase sigma factors"/>
    <property type="match status" value="1"/>
</dbReference>
<dbReference type="Pfam" id="PF04542">
    <property type="entry name" value="Sigma70_r2"/>
    <property type="match status" value="1"/>
</dbReference>
<dbReference type="InterPro" id="IPR013325">
    <property type="entry name" value="RNA_pol_sigma_r2"/>
</dbReference>
<dbReference type="CDD" id="cd06171">
    <property type="entry name" value="Sigma70_r4"/>
    <property type="match status" value="1"/>
</dbReference>
<keyword evidence="4" id="KW-0804">Transcription</keyword>
<comment type="similarity">
    <text evidence="1">Belongs to the sigma-70 factor family. ECF subfamily.</text>
</comment>
<dbReference type="InterPro" id="IPR007627">
    <property type="entry name" value="RNA_pol_sigma70_r2"/>
</dbReference>
<dbReference type="GO" id="GO:0000428">
    <property type="term" value="C:DNA-directed RNA polymerase complex"/>
    <property type="evidence" value="ECO:0007669"/>
    <property type="project" value="UniProtKB-KW"/>
</dbReference>
<dbReference type="EMBL" id="BORT01000014">
    <property type="protein sequence ID" value="GIO48535.1"/>
    <property type="molecule type" value="Genomic_DNA"/>
</dbReference>
<keyword evidence="7" id="KW-0240">DNA-directed RNA polymerase</keyword>
<evidence type="ECO:0000256" key="3">
    <source>
        <dbReference type="ARBA" id="ARBA00023082"/>
    </source>
</evidence>
<dbReference type="InterPro" id="IPR014284">
    <property type="entry name" value="RNA_pol_sigma-70_dom"/>
</dbReference>
<keyword evidence="3" id="KW-0731">Sigma factor</keyword>
<dbReference type="InterPro" id="IPR013249">
    <property type="entry name" value="RNA_pol_sigma70_r4_t2"/>
</dbReference>
<dbReference type="SUPFAM" id="SSF88946">
    <property type="entry name" value="Sigma2 domain of RNA polymerase sigma factors"/>
    <property type="match status" value="1"/>
</dbReference>
<dbReference type="Proteomes" id="UP000682811">
    <property type="component" value="Unassembled WGS sequence"/>
</dbReference>
<dbReference type="Gene3D" id="1.10.1740.10">
    <property type="match status" value="1"/>
</dbReference>
<accession>A0A920CRR9</accession>
<protein>
    <submittedName>
        <fullName evidence="7">DNA-directed RNA polymerase sigma-70 factor</fullName>
    </submittedName>
</protein>
<keyword evidence="2" id="KW-0805">Transcription regulation</keyword>
<dbReference type="PANTHER" id="PTHR43133:SF60">
    <property type="entry name" value="RNA POLYMERASE SIGMA FACTOR SIGV"/>
    <property type="match status" value="1"/>
</dbReference>
<dbReference type="GO" id="GO:0003677">
    <property type="term" value="F:DNA binding"/>
    <property type="evidence" value="ECO:0007669"/>
    <property type="project" value="InterPro"/>
</dbReference>
<comment type="caution">
    <text evidence="7">The sequence shown here is derived from an EMBL/GenBank/DDBJ whole genome shotgun (WGS) entry which is preliminary data.</text>
</comment>
<evidence type="ECO:0000256" key="1">
    <source>
        <dbReference type="ARBA" id="ARBA00010641"/>
    </source>
</evidence>
<reference evidence="7 8" key="1">
    <citation type="submission" date="2021-03" db="EMBL/GenBank/DDBJ databases">
        <title>Antimicrobial resistance genes in bacteria isolated from Japanese honey, and their potential for conferring macrolide and lincosamide resistance in the American foulbrood pathogen Paenibacillus larvae.</title>
        <authorList>
            <person name="Okamoto M."/>
            <person name="Kumagai M."/>
            <person name="Kanamori H."/>
            <person name="Takamatsu D."/>
        </authorList>
    </citation>
    <scope>NUCLEOTIDE SEQUENCE [LARGE SCALE GENOMIC DNA]</scope>
    <source>
        <strain evidence="7 8">J34TS1</strain>
    </source>
</reference>
<evidence type="ECO:0000256" key="2">
    <source>
        <dbReference type="ARBA" id="ARBA00023015"/>
    </source>
</evidence>
<dbReference type="Gene3D" id="1.10.10.10">
    <property type="entry name" value="Winged helix-like DNA-binding domain superfamily/Winged helix DNA-binding domain"/>
    <property type="match status" value="1"/>
</dbReference>
<keyword evidence="8" id="KW-1185">Reference proteome</keyword>
<evidence type="ECO:0000313" key="7">
    <source>
        <dbReference type="EMBL" id="GIO48535.1"/>
    </source>
</evidence>
<dbReference type="GO" id="GO:0006352">
    <property type="term" value="P:DNA-templated transcription initiation"/>
    <property type="evidence" value="ECO:0007669"/>
    <property type="project" value="InterPro"/>
</dbReference>
<feature type="domain" description="RNA polymerase sigma-70 region 2" evidence="5">
    <location>
        <begin position="27"/>
        <end position="88"/>
    </location>
</feature>